<feature type="domain" description="Dynein heavy chain ATP-binding dynein motor region" evidence="2">
    <location>
        <begin position="47"/>
        <end position="113"/>
    </location>
</feature>
<comment type="caution">
    <text evidence="3">The sequence shown here is derived from an EMBL/GenBank/DDBJ whole genome shotgun (WGS) entry which is preliminary data.</text>
</comment>
<evidence type="ECO:0000256" key="1">
    <source>
        <dbReference type="SAM" id="Phobius"/>
    </source>
</evidence>
<organism evidence="3 4">
    <name type="scientific">Phytophthora fragariaefolia</name>
    <dbReference type="NCBI Taxonomy" id="1490495"/>
    <lineage>
        <taxon>Eukaryota</taxon>
        <taxon>Sar</taxon>
        <taxon>Stramenopiles</taxon>
        <taxon>Oomycota</taxon>
        <taxon>Peronosporomycetes</taxon>
        <taxon>Peronosporales</taxon>
        <taxon>Peronosporaceae</taxon>
        <taxon>Phytophthora</taxon>
    </lineage>
</organism>
<name>A0A9W7CZT9_9STRA</name>
<evidence type="ECO:0000313" key="3">
    <source>
        <dbReference type="EMBL" id="GMF51046.1"/>
    </source>
</evidence>
<feature type="transmembrane region" description="Helical" evidence="1">
    <location>
        <begin position="128"/>
        <end position="153"/>
    </location>
</feature>
<dbReference type="Pfam" id="PF12781">
    <property type="entry name" value="AAA_9"/>
    <property type="match status" value="1"/>
</dbReference>
<gene>
    <name evidence="3" type="ORF">Pfra01_002052400</name>
</gene>
<protein>
    <submittedName>
        <fullName evidence="3">Unnamed protein product</fullName>
    </submittedName>
</protein>
<dbReference type="AlphaFoldDB" id="A0A9W7CZT9"/>
<keyword evidence="1" id="KW-0472">Membrane</keyword>
<dbReference type="EMBL" id="BSXT01002806">
    <property type="protein sequence ID" value="GMF51046.1"/>
    <property type="molecule type" value="Genomic_DNA"/>
</dbReference>
<evidence type="ECO:0000259" key="2">
    <source>
        <dbReference type="Pfam" id="PF12781"/>
    </source>
</evidence>
<dbReference type="Gene3D" id="3.40.50.300">
    <property type="entry name" value="P-loop containing nucleotide triphosphate hydrolases"/>
    <property type="match status" value="1"/>
</dbReference>
<dbReference type="Proteomes" id="UP001165121">
    <property type="component" value="Unassembled WGS sequence"/>
</dbReference>
<keyword evidence="4" id="KW-1185">Reference proteome</keyword>
<keyword evidence="1" id="KW-0812">Transmembrane</keyword>
<sequence>MVHSGHHGVHGTETAYWRSTAASYYVDPRDGGGGAQQFHHCAKVGQMMWIERPKIAIGTDGAFLIEEVGEKMDPIFAPVIQLSSSRRGGCYEIHASVPYNDNFHLYLHTSDGQKYIAVHCKKVKSTQYLLQLLFGPAVSTAIPGLLAIVLQYYPSKLASLLPLPSFIASDTMPALQRNWL</sequence>
<evidence type="ECO:0000313" key="4">
    <source>
        <dbReference type="Proteomes" id="UP001165121"/>
    </source>
</evidence>
<dbReference type="InterPro" id="IPR027417">
    <property type="entry name" value="P-loop_NTPase"/>
</dbReference>
<accession>A0A9W7CZT9</accession>
<proteinExistence type="predicted"/>
<reference evidence="3" key="1">
    <citation type="submission" date="2023-04" db="EMBL/GenBank/DDBJ databases">
        <title>Phytophthora fragariaefolia NBRC 109709.</title>
        <authorList>
            <person name="Ichikawa N."/>
            <person name="Sato H."/>
            <person name="Tonouchi N."/>
        </authorList>
    </citation>
    <scope>NUCLEOTIDE SEQUENCE</scope>
    <source>
        <strain evidence="3">NBRC 109709</strain>
    </source>
</reference>
<keyword evidence="1" id="KW-1133">Transmembrane helix</keyword>
<dbReference type="InterPro" id="IPR035706">
    <property type="entry name" value="AAA_9"/>
</dbReference>